<organism evidence="1 2">
    <name type="scientific">Salvia divinorum</name>
    <name type="common">Maria pastora</name>
    <name type="synonym">Diviner's sage</name>
    <dbReference type="NCBI Taxonomy" id="28513"/>
    <lineage>
        <taxon>Eukaryota</taxon>
        <taxon>Viridiplantae</taxon>
        <taxon>Streptophyta</taxon>
        <taxon>Embryophyta</taxon>
        <taxon>Tracheophyta</taxon>
        <taxon>Spermatophyta</taxon>
        <taxon>Magnoliopsida</taxon>
        <taxon>eudicotyledons</taxon>
        <taxon>Gunneridae</taxon>
        <taxon>Pentapetalae</taxon>
        <taxon>asterids</taxon>
        <taxon>lamiids</taxon>
        <taxon>Lamiales</taxon>
        <taxon>Lamiaceae</taxon>
        <taxon>Nepetoideae</taxon>
        <taxon>Mentheae</taxon>
        <taxon>Salviinae</taxon>
        <taxon>Salvia</taxon>
        <taxon>Salvia subgen. Calosphace</taxon>
    </lineage>
</organism>
<proteinExistence type="predicted"/>
<protein>
    <submittedName>
        <fullName evidence="1">Uncharacterized protein</fullName>
    </submittedName>
</protein>
<dbReference type="Proteomes" id="UP001567538">
    <property type="component" value="Unassembled WGS sequence"/>
</dbReference>
<accession>A0ABD1FQM6</accession>
<sequence>MGRPKGEHLKAKAVGVQLALPLLVRHWYSFGGRRVGRACGCLFEYLGWIERPAILILVIDLFSIHIFD</sequence>
<reference evidence="1 2" key="1">
    <citation type="submission" date="2024-06" db="EMBL/GenBank/DDBJ databases">
        <title>A chromosome level genome sequence of Diviner's sage (Salvia divinorum).</title>
        <authorList>
            <person name="Ford S.A."/>
            <person name="Ro D.-K."/>
            <person name="Ness R.W."/>
            <person name="Phillips M.A."/>
        </authorList>
    </citation>
    <scope>NUCLEOTIDE SEQUENCE [LARGE SCALE GENOMIC DNA]</scope>
    <source>
        <strain evidence="1">SAF-2024a</strain>
        <tissue evidence="1">Leaf</tissue>
    </source>
</reference>
<evidence type="ECO:0000313" key="2">
    <source>
        <dbReference type="Proteomes" id="UP001567538"/>
    </source>
</evidence>
<evidence type="ECO:0000313" key="1">
    <source>
        <dbReference type="EMBL" id="KAL1534127.1"/>
    </source>
</evidence>
<keyword evidence="2" id="KW-1185">Reference proteome</keyword>
<dbReference type="AlphaFoldDB" id="A0ABD1FQM6"/>
<dbReference type="EMBL" id="JBEAFC010000013">
    <property type="protein sequence ID" value="KAL1534127.1"/>
    <property type="molecule type" value="Genomic_DNA"/>
</dbReference>
<name>A0ABD1FQM6_SALDI</name>
<comment type="caution">
    <text evidence="1">The sequence shown here is derived from an EMBL/GenBank/DDBJ whole genome shotgun (WGS) entry which is preliminary data.</text>
</comment>
<gene>
    <name evidence="1" type="ORF">AAHA92_31522</name>
</gene>